<comment type="caution">
    <text evidence="1">The sequence shown here is derived from an EMBL/GenBank/DDBJ whole genome shotgun (WGS) entry which is preliminary data.</text>
</comment>
<reference evidence="1" key="1">
    <citation type="submission" date="2024-09" db="EMBL/GenBank/DDBJ databases">
        <title>Black Yeasts Isolated from many extreme environments.</title>
        <authorList>
            <person name="Coleine C."/>
            <person name="Stajich J.E."/>
            <person name="Selbmann L."/>
        </authorList>
    </citation>
    <scope>NUCLEOTIDE SEQUENCE</scope>
    <source>
        <strain evidence="1">CCFEE 5737</strain>
    </source>
</reference>
<sequence>MLRIDLVLTHYAQYQELFAICQALPGPGSTKMIFCLALLHAGFVPAIFVFLLWSLPGAIGMYALSLGVQRINEILPLPVYALLSGLNAATVGIIALAAVQLAEKAIRDRLTRIQVIAGACAGLCYNALWYFPLLMALGGIASVIWDGWMAQMVGKAKKKWQKRGRGTESESQQGESIALDERVEFQNAGAVQRRTPVTEPVKPSASVHREPSVAAERGRPPLQHQEMVTDPKSPHAIRVSAGILLACGFFASFIAILVIRGVLRAPPLALDLFANMYLAGTVIFGGGPVVIPLLRTYVVAPGWVSSRDFLLGLAIIQAFPGPNFNFGVYLGALALQQSRFPTVFGAFLGYVGIFTPGITLAVSVQSVWRVLRTKKWVIDLLRGINATAVGLVFTAVYRLWEIGYLTADASQGQSLALEPWWVVVAAVTYAESAWFGVAPAFAIVIGAVLGLLWYAAVG</sequence>
<name>A0ACC3DAT4_9PEZI</name>
<proteinExistence type="predicted"/>
<protein>
    <submittedName>
        <fullName evidence="1">Uncharacterized protein</fullName>
    </submittedName>
</protein>
<dbReference type="Proteomes" id="UP001186974">
    <property type="component" value="Unassembled WGS sequence"/>
</dbReference>
<keyword evidence="2" id="KW-1185">Reference proteome</keyword>
<organism evidence="1 2">
    <name type="scientific">Coniosporium uncinatum</name>
    <dbReference type="NCBI Taxonomy" id="93489"/>
    <lineage>
        <taxon>Eukaryota</taxon>
        <taxon>Fungi</taxon>
        <taxon>Dikarya</taxon>
        <taxon>Ascomycota</taxon>
        <taxon>Pezizomycotina</taxon>
        <taxon>Dothideomycetes</taxon>
        <taxon>Dothideomycetes incertae sedis</taxon>
        <taxon>Coniosporium</taxon>
    </lineage>
</organism>
<accession>A0ACC3DAT4</accession>
<evidence type="ECO:0000313" key="2">
    <source>
        <dbReference type="Proteomes" id="UP001186974"/>
    </source>
</evidence>
<feature type="non-terminal residue" evidence="1">
    <location>
        <position position="458"/>
    </location>
</feature>
<gene>
    <name evidence="1" type="ORF">LTS18_006963</name>
</gene>
<dbReference type="EMBL" id="JAWDJW010006505">
    <property type="protein sequence ID" value="KAK3064468.1"/>
    <property type="molecule type" value="Genomic_DNA"/>
</dbReference>
<evidence type="ECO:0000313" key="1">
    <source>
        <dbReference type="EMBL" id="KAK3064468.1"/>
    </source>
</evidence>